<feature type="transmembrane region" description="Helical" evidence="1">
    <location>
        <begin position="164"/>
        <end position="183"/>
    </location>
</feature>
<organism evidence="2 3">
    <name type="scientific">Kroppenstedtia pulmonis</name>
    <dbReference type="NCBI Taxonomy" id="1380685"/>
    <lineage>
        <taxon>Bacteria</taxon>
        <taxon>Bacillati</taxon>
        <taxon>Bacillota</taxon>
        <taxon>Bacilli</taxon>
        <taxon>Bacillales</taxon>
        <taxon>Thermoactinomycetaceae</taxon>
        <taxon>Kroppenstedtia</taxon>
    </lineage>
</organism>
<reference evidence="2 3" key="1">
    <citation type="submission" date="2020-01" db="EMBL/GenBank/DDBJ databases">
        <authorList>
            <person name="Gulvik C.A."/>
            <person name="Batra D.G."/>
        </authorList>
    </citation>
    <scope>NUCLEOTIDE SEQUENCE [LARGE SCALE GENOMIC DNA]</scope>
    <source>
        <strain evidence="2 3">W9323</strain>
    </source>
</reference>
<evidence type="ECO:0000313" key="3">
    <source>
        <dbReference type="Proteomes" id="UP000503088"/>
    </source>
</evidence>
<name>A0A7D3XPM5_9BACL</name>
<accession>A0A7D3XPM5</accession>
<sequence>MRETAAEFQVNLFRAGYNFRPDDQVEIIKYVLLTGETHFFDHVQLESGRILKAKETQDSRLFLSSAHTQDQNQVGRIHHFDPRQLISIKPLKASYEFLPVDGRYYAEATNDQQFRIFLEKLSAKINTYFSSTYGYEDVSYTPADFRLDSVAVAEKMHSSSTLDFLPYIQYLLFLITVMLLIYYTFNTAKQVGILKMHGVTNLRVWWIVVGRLISMAAVVTALGSGLLALGLRAPASFIYQSLLHLGQAYLILIFLSLLCYVYMSTIKVSQTIKNRKDTRSIYVLNMVLKGVCVIILMGIGLSAIEQYAQIRDRQEQLDNWAHAKDYGILYPVYIGNSTAITLKEMQKEDAKDAEAMSQLYPTLNAQGALYIDASDYEEMDLLLNRNFDGIRSIMVNPNYLKVFPVYDSKGDPVQVSEKTKDWMLLVPEQYKDREKEIRDYFESKEQRDFYVSVDKGQKLKILWLAKNQRIFSFNPDVFPGEQNMITDPIIHVKTEKNHLFGYSGGIRGGGAKDPLKVKLIDRDTALTYKKLKPELKRLQVDDNLKTILTVDQYVLQELHDLQQQMNMTLLIMLGLVVAFVFLIVQNLLIFFHKHQKRFVVHRLFGIGFFKTYQTYFRWLIITWIALVALGFVVNEVLALGLVQGIMDPKIPAVVLTLLGIELLASVIALTLIERRNKIPVIKGGE</sequence>
<evidence type="ECO:0000313" key="2">
    <source>
        <dbReference type="EMBL" id="QKG83622.1"/>
    </source>
</evidence>
<dbReference type="EMBL" id="CP048104">
    <property type="protein sequence ID" value="QKG83622.1"/>
    <property type="molecule type" value="Genomic_DNA"/>
</dbReference>
<keyword evidence="1" id="KW-1133">Transmembrane helix</keyword>
<dbReference type="NCBIfam" id="TIGR01654">
    <property type="entry name" value="bact_immun_7tm"/>
    <property type="match status" value="1"/>
</dbReference>
<gene>
    <name evidence="2" type="ORF">GXN76_03460</name>
</gene>
<dbReference type="AlphaFoldDB" id="A0A7D3XPM5"/>
<feature type="transmembrane region" description="Helical" evidence="1">
    <location>
        <begin position="204"/>
        <end position="231"/>
    </location>
</feature>
<keyword evidence="1" id="KW-0472">Membrane</keyword>
<proteinExistence type="predicted"/>
<feature type="transmembrane region" description="Helical" evidence="1">
    <location>
        <begin position="612"/>
        <end position="632"/>
    </location>
</feature>
<dbReference type="InterPro" id="IPR006541">
    <property type="entry name" value="Bacteriocin_ass"/>
</dbReference>
<dbReference type="KEGG" id="kpul:GXN76_03460"/>
<evidence type="ECO:0000256" key="1">
    <source>
        <dbReference type="SAM" id="Phobius"/>
    </source>
</evidence>
<dbReference type="Pfam" id="PF07242">
    <property type="entry name" value="DUF1430"/>
    <property type="match status" value="1"/>
</dbReference>
<feature type="transmembrane region" description="Helical" evidence="1">
    <location>
        <begin position="569"/>
        <end position="591"/>
    </location>
</feature>
<feature type="transmembrane region" description="Helical" evidence="1">
    <location>
        <begin position="652"/>
        <end position="672"/>
    </location>
</feature>
<protein>
    <submittedName>
        <fullName evidence="2">DUF1430 domain-containing protein</fullName>
    </submittedName>
</protein>
<feature type="transmembrane region" description="Helical" evidence="1">
    <location>
        <begin position="237"/>
        <end position="261"/>
    </location>
</feature>
<keyword evidence="1" id="KW-0812">Transmembrane</keyword>
<keyword evidence="3" id="KW-1185">Reference proteome</keyword>
<dbReference type="RefSeq" id="WP_173220540.1">
    <property type="nucleotide sequence ID" value="NZ_CP048104.1"/>
</dbReference>
<feature type="transmembrane region" description="Helical" evidence="1">
    <location>
        <begin position="282"/>
        <end position="304"/>
    </location>
</feature>
<dbReference type="Proteomes" id="UP000503088">
    <property type="component" value="Chromosome"/>
</dbReference>